<dbReference type="Proteomes" id="UP000067626">
    <property type="component" value="Chromosome"/>
</dbReference>
<dbReference type="InterPro" id="IPR035965">
    <property type="entry name" value="PAS-like_dom_sf"/>
</dbReference>
<dbReference type="EMBL" id="CP012159">
    <property type="protein sequence ID" value="AKT38913.1"/>
    <property type="molecule type" value="Genomic_DNA"/>
</dbReference>
<dbReference type="PANTHER" id="PTHR33745:SF3">
    <property type="entry name" value="RSBT CO-ANTAGONIST PROTEIN RSBRC"/>
    <property type="match status" value="1"/>
</dbReference>
<dbReference type="Pfam" id="PF08448">
    <property type="entry name" value="PAS_4"/>
    <property type="match status" value="1"/>
</dbReference>
<dbReference type="Pfam" id="PF00989">
    <property type="entry name" value="PAS"/>
    <property type="match status" value="1"/>
</dbReference>
<evidence type="ECO:0000256" key="1">
    <source>
        <dbReference type="ARBA" id="ARBA00022553"/>
    </source>
</evidence>
<name>A0A0K1EEA5_CHOCO</name>
<evidence type="ECO:0000259" key="5">
    <source>
        <dbReference type="PROSITE" id="PS50801"/>
    </source>
</evidence>
<dbReference type="PANTHER" id="PTHR33745">
    <property type="entry name" value="RSBT ANTAGONIST PROTEIN RSBS-RELATED"/>
    <property type="match status" value="1"/>
</dbReference>
<protein>
    <submittedName>
        <fullName evidence="6">Anti-anti-sigma factor</fullName>
    </submittedName>
</protein>
<dbReference type="CDD" id="cd00130">
    <property type="entry name" value="PAS"/>
    <property type="match status" value="2"/>
</dbReference>
<dbReference type="STRING" id="52.CMC5_030600"/>
<reference evidence="6 7" key="1">
    <citation type="submission" date="2015-07" db="EMBL/GenBank/DDBJ databases">
        <title>Genome analysis of myxobacterium Chondromyces crocatus Cm c5 reveals a high potential for natural compound synthesis and the genetic basis for the loss of fruiting body formation.</title>
        <authorList>
            <person name="Zaburannyi N."/>
            <person name="Bunk B."/>
            <person name="Maier J."/>
            <person name="Overmann J."/>
            <person name="Mueller R."/>
        </authorList>
    </citation>
    <scope>NUCLEOTIDE SEQUENCE [LARGE SCALE GENOMIC DNA]</scope>
    <source>
        <strain evidence="6 7">Cm c5</strain>
    </source>
</reference>
<dbReference type="PROSITE" id="PS50113">
    <property type="entry name" value="PAC"/>
    <property type="match status" value="1"/>
</dbReference>
<feature type="region of interest" description="Disordered" evidence="2">
    <location>
        <begin position="430"/>
        <end position="449"/>
    </location>
</feature>
<evidence type="ECO:0000313" key="7">
    <source>
        <dbReference type="Proteomes" id="UP000067626"/>
    </source>
</evidence>
<dbReference type="InterPro" id="IPR013767">
    <property type="entry name" value="PAS_fold"/>
</dbReference>
<feature type="domain" description="PAS" evidence="3">
    <location>
        <begin position="50"/>
        <end position="92"/>
    </location>
</feature>
<dbReference type="SUPFAM" id="SSF55785">
    <property type="entry name" value="PYP-like sensor domain (PAS domain)"/>
    <property type="match status" value="2"/>
</dbReference>
<dbReference type="AlphaFoldDB" id="A0A0K1EEA5"/>
<dbReference type="SMART" id="SM00091">
    <property type="entry name" value="PAS"/>
    <property type="match status" value="2"/>
</dbReference>
<dbReference type="Gene3D" id="3.30.450.20">
    <property type="entry name" value="PAS domain"/>
    <property type="match status" value="2"/>
</dbReference>
<dbReference type="KEGG" id="ccro:CMC5_030600"/>
<dbReference type="RefSeq" id="WP_050431084.1">
    <property type="nucleotide sequence ID" value="NZ_CP012159.1"/>
</dbReference>
<sequence>MDNPGHVQMFGASTEELRAEIVALRERVAELEGRGGDTYRPIDLSAMLLAEPATFRATPEGLVTEWSCGAERLLGWTQQDIVGHSFLDVLSPPEVPDEHRRVGLDAINHGHLQASRALTTVKGSVPVPCRWTYTVMRDASGTATEIFSELEREHTELRPEETLAHSRHVLLSVVNHAPGAIYVKDMQSRYVMMNRSALRMLGKTLEEVLGRTDEDFFASHVAAHARVQDQRALDERRAVEFEYSVSLPEGTRHIFVTKFPLFDTRGEPIGVCGIGTDITDRKQAEAERLQMQQRMIDAQRAALREMAMPLVPIANGVLAMPLVGAIDSLRAAEIMETLLRGIERYRAHSVILDITGVRMLDTQVATALVSAARAAQLLGAEVLLTGISPSVAQTLVGMGIELSDMITLATLQHGIAYALRNQRLAAAASPRRLGSAPDRAPLESSRPPV</sequence>
<feature type="domain" description="PAS" evidence="3">
    <location>
        <begin position="166"/>
        <end position="212"/>
    </location>
</feature>
<gene>
    <name evidence="6" type="primary">rsbV</name>
    <name evidence="6" type="ORF">CMC5_030600</name>
</gene>
<dbReference type="NCBIfam" id="TIGR00229">
    <property type="entry name" value="sensory_box"/>
    <property type="match status" value="2"/>
</dbReference>
<evidence type="ECO:0000259" key="4">
    <source>
        <dbReference type="PROSITE" id="PS50113"/>
    </source>
</evidence>
<dbReference type="Pfam" id="PF01740">
    <property type="entry name" value="STAS"/>
    <property type="match status" value="1"/>
</dbReference>
<dbReference type="GO" id="GO:0006355">
    <property type="term" value="P:regulation of DNA-templated transcription"/>
    <property type="evidence" value="ECO:0007669"/>
    <property type="project" value="InterPro"/>
</dbReference>
<dbReference type="CDD" id="cd07041">
    <property type="entry name" value="STAS_RsbR_RsbS_like"/>
    <property type="match status" value="1"/>
</dbReference>
<keyword evidence="7" id="KW-1185">Reference proteome</keyword>
<organism evidence="6 7">
    <name type="scientific">Chondromyces crocatus</name>
    <dbReference type="NCBI Taxonomy" id="52"/>
    <lineage>
        <taxon>Bacteria</taxon>
        <taxon>Pseudomonadati</taxon>
        <taxon>Myxococcota</taxon>
        <taxon>Polyangia</taxon>
        <taxon>Polyangiales</taxon>
        <taxon>Polyangiaceae</taxon>
        <taxon>Chondromyces</taxon>
    </lineage>
</organism>
<dbReference type="InterPro" id="IPR036513">
    <property type="entry name" value="STAS_dom_sf"/>
</dbReference>
<evidence type="ECO:0000313" key="6">
    <source>
        <dbReference type="EMBL" id="AKT38913.1"/>
    </source>
</evidence>
<dbReference type="InterPro" id="IPR000700">
    <property type="entry name" value="PAS-assoc_C"/>
</dbReference>
<proteinExistence type="predicted"/>
<dbReference type="InterPro" id="IPR051932">
    <property type="entry name" value="Bact_StressResp_Reg"/>
</dbReference>
<dbReference type="PROSITE" id="PS50112">
    <property type="entry name" value="PAS"/>
    <property type="match status" value="2"/>
</dbReference>
<evidence type="ECO:0000256" key="2">
    <source>
        <dbReference type="SAM" id="MobiDB-lite"/>
    </source>
</evidence>
<dbReference type="InterPro" id="IPR002645">
    <property type="entry name" value="STAS_dom"/>
</dbReference>
<dbReference type="OrthoDB" id="5513511at2"/>
<feature type="domain" description="PAC" evidence="4">
    <location>
        <begin position="239"/>
        <end position="290"/>
    </location>
</feature>
<dbReference type="InterPro" id="IPR013656">
    <property type="entry name" value="PAS_4"/>
</dbReference>
<dbReference type="PROSITE" id="PS50801">
    <property type="entry name" value="STAS"/>
    <property type="match status" value="1"/>
</dbReference>
<accession>A0A0K1EEA5</accession>
<dbReference type="InterPro" id="IPR000014">
    <property type="entry name" value="PAS"/>
</dbReference>
<feature type="domain" description="STAS" evidence="5">
    <location>
        <begin position="307"/>
        <end position="418"/>
    </location>
</feature>
<evidence type="ECO:0000259" key="3">
    <source>
        <dbReference type="PROSITE" id="PS50112"/>
    </source>
</evidence>
<keyword evidence="1" id="KW-0597">Phosphoprotein</keyword>
<dbReference type="SUPFAM" id="SSF52091">
    <property type="entry name" value="SpoIIaa-like"/>
    <property type="match status" value="1"/>
</dbReference>
<dbReference type="Gene3D" id="3.30.750.24">
    <property type="entry name" value="STAS domain"/>
    <property type="match status" value="1"/>
</dbReference>